<keyword evidence="2" id="KW-0812">Transmembrane</keyword>
<dbReference type="EMBL" id="CAJQZP010001449">
    <property type="protein sequence ID" value="CAG5047595.1"/>
    <property type="molecule type" value="Genomic_DNA"/>
</dbReference>
<protein>
    <submittedName>
        <fullName evidence="3">(apollo) hypothetical protein</fullName>
    </submittedName>
</protein>
<gene>
    <name evidence="3" type="ORF">PAPOLLO_LOCUS23991</name>
</gene>
<feature type="region of interest" description="Disordered" evidence="1">
    <location>
        <begin position="44"/>
        <end position="101"/>
    </location>
</feature>
<proteinExistence type="predicted"/>
<sequence>MCWSCFEQLTCLVFEILMKMLKSVFILAIVAMLVGESVQQGGGLGGMGGPPPQFGGMGGGPPPQFGGMGGGPPPQFGGTFDMNGGGSAGGYGGGQDDGQGQ</sequence>
<evidence type="ECO:0000256" key="2">
    <source>
        <dbReference type="SAM" id="Phobius"/>
    </source>
</evidence>
<organism evidence="3 4">
    <name type="scientific">Parnassius apollo</name>
    <name type="common">Apollo butterfly</name>
    <name type="synonym">Papilio apollo</name>
    <dbReference type="NCBI Taxonomy" id="110799"/>
    <lineage>
        <taxon>Eukaryota</taxon>
        <taxon>Metazoa</taxon>
        <taxon>Ecdysozoa</taxon>
        <taxon>Arthropoda</taxon>
        <taxon>Hexapoda</taxon>
        <taxon>Insecta</taxon>
        <taxon>Pterygota</taxon>
        <taxon>Neoptera</taxon>
        <taxon>Endopterygota</taxon>
        <taxon>Lepidoptera</taxon>
        <taxon>Glossata</taxon>
        <taxon>Ditrysia</taxon>
        <taxon>Papilionoidea</taxon>
        <taxon>Papilionidae</taxon>
        <taxon>Parnassiinae</taxon>
        <taxon>Parnassini</taxon>
        <taxon>Parnassius</taxon>
        <taxon>Parnassius</taxon>
    </lineage>
</organism>
<keyword evidence="4" id="KW-1185">Reference proteome</keyword>
<keyword evidence="2" id="KW-0472">Membrane</keyword>
<accession>A0A8S3Y2R1</accession>
<name>A0A8S3Y2R1_PARAO</name>
<evidence type="ECO:0000313" key="3">
    <source>
        <dbReference type="EMBL" id="CAG5047595.1"/>
    </source>
</evidence>
<keyword evidence="2" id="KW-1133">Transmembrane helix</keyword>
<dbReference type="AlphaFoldDB" id="A0A8S3Y2R1"/>
<comment type="caution">
    <text evidence="3">The sequence shown here is derived from an EMBL/GenBank/DDBJ whole genome shotgun (WGS) entry which is preliminary data.</text>
</comment>
<evidence type="ECO:0000256" key="1">
    <source>
        <dbReference type="SAM" id="MobiDB-lite"/>
    </source>
</evidence>
<feature type="transmembrane region" description="Helical" evidence="2">
    <location>
        <begin position="12"/>
        <end position="34"/>
    </location>
</feature>
<dbReference type="Proteomes" id="UP000691718">
    <property type="component" value="Unassembled WGS sequence"/>
</dbReference>
<reference evidence="3" key="1">
    <citation type="submission" date="2021-04" db="EMBL/GenBank/DDBJ databases">
        <authorList>
            <person name="Tunstrom K."/>
        </authorList>
    </citation>
    <scope>NUCLEOTIDE SEQUENCE</scope>
</reference>
<feature type="compositionally biased region" description="Gly residues" evidence="1">
    <location>
        <begin position="83"/>
        <end position="101"/>
    </location>
</feature>
<evidence type="ECO:0000313" key="4">
    <source>
        <dbReference type="Proteomes" id="UP000691718"/>
    </source>
</evidence>